<dbReference type="Proteomes" id="UP000536909">
    <property type="component" value="Unassembled WGS sequence"/>
</dbReference>
<dbReference type="InterPro" id="IPR051601">
    <property type="entry name" value="Serine_prot/Carboxylest_S33"/>
</dbReference>
<evidence type="ECO:0000259" key="4">
    <source>
        <dbReference type="Pfam" id="PF00561"/>
    </source>
</evidence>
<dbReference type="InterPro" id="IPR002410">
    <property type="entry name" value="Peptidase_S33"/>
</dbReference>
<dbReference type="EMBL" id="JACHFV010000007">
    <property type="protein sequence ID" value="MBB5295367.1"/>
    <property type="molecule type" value="Genomic_DNA"/>
</dbReference>
<proteinExistence type="inferred from homology"/>
<evidence type="ECO:0000256" key="1">
    <source>
        <dbReference type="ARBA" id="ARBA00010088"/>
    </source>
</evidence>
<dbReference type="PRINTS" id="PR00793">
    <property type="entry name" value="PROAMNOPTASE"/>
</dbReference>
<gene>
    <name evidence="5" type="ORF">HNQ10_002196</name>
</gene>
<evidence type="ECO:0000256" key="3">
    <source>
        <dbReference type="SAM" id="MobiDB-lite"/>
    </source>
</evidence>
<comment type="caution">
    <text evidence="5">The sequence shown here is derived from an EMBL/GenBank/DDBJ whole genome shotgun (WGS) entry which is preliminary data.</text>
</comment>
<organism evidence="5 6">
    <name type="scientific">Deinococcus metallilatus</name>
    <dbReference type="NCBI Taxonomy" id="1211322"/>
    <lineage>
        <taxon>Bacteria</taxon>
        <taxon>Thermotogati</taxon>
        <taxon>Deinococcota</taxon>
        <taxon>Deinococci</taxon>
        <taxon>Deinococcales</taxon>
        <taxon>Deinococcaceae</taxon>
        <taxon>Deinococcus</taxon>
    </lineage>
</organism>
<sequence length="371" mass="41385">MSLTYHTPGLVMTDREFEVPLDHARPDGPTITVFAREVARPEGLERPYLVFFQGGPGSEAPRPLTAQQPAWLPRALQDFRVLLLDQRGTGRSTPVGTLPGWTPEAQAAYLKCFRADAIVRDAEFIRQALGVERWSVLGQSFGGFCVTTYLSIAPEGLAEALITGGLPALGHHPDEVYRATYARVLERNRRFYARYPQDLDRVRALVGRLEQEDVRLPNGDRLTPRRFRQLGQILGMSDGLEKLHFLLDLPFGSPAFLHDVAGTLSFARNPLYAVLHEACWADGSTTNWSAQRVRKSSARRSCSPERWCFPGCSRSTPPCARCVTRRNSWPPNRGARCTTRCACGRTPSLSRPPCTPRTCTSSGPSRRRRPV</sequence>
<dbReference type="Gene3D" id="3.40.50.1820">
    <property type="entry name" value="alpha/beta hydrolase"/>
    <property type="match status" value="1"/>
</dbReference>
<feature type="region of interest" description="Disordered" evidence="3">
    <location>
        <begin position="348"/>
        <end position="371"/>
    </location>
</feature>
<evidence type="ECO:0000256" key="2">
    <source>
        <dbReference type="ARBA" id="ARBA00022801"/>
    </source>
</evidence>
<keyword evidence="6" id="KW-1185">Reference proteome</keyword>
<dbReference type="PANTHER" id="PTHR43248:SF2">
    <property type="entry name" value="PROLYL AMINOPEPTIDASE"/>
    <property type="match status" value="1"/>
</dbReference>
<name>A0ABR6MTX2_9DEIO</name>
<dbReference type="SUPFAM" id="SSF53474">
    <property type="entry name" value="alpha/beta-Hydrolases"/>
    <property type="match status" value="1"/>
</dbReference>
<dbReference type="InterPro" id="IPR029058">
    <property type="entry name" value="AB_hydrolase_fold"/>
</dbReference>
<evidence type="ECO:0000313" key="6">
    <source>
        <dbReference type="Proteomes" id="UP000536909"/>
    </source>
</evidence>
<protein>
    <submittedName>
        <fullName evidence="5">Pimeloyl-ACP methyl ester carboxylesterase</fullName>
    </submittedName>
</protein>
<keyword evidence="2" id="KW-0378">Hydrolase</keyword>
<feature type="domain" description="AB hydrolase-1" evidence="4">
    <location>
        <begin position="48"/>
        <end position="196"/>
    </location>
</feature>
<accession>A0ABR6MTX2</accession>
<reference evidence="5 6" key="1">
    <citation type="submission" date="2020-08" db="EMBL/GenBank/DDBJ databases">
        <title>Genomic Encyclopedia of Type Strains, Phase IV (KMG-IV): sequencing the most valuable type-strain genomes for metagenomic binning, comparative biology and taxonomic classification.</title>
        <authorList>
            <person name="Goeker M."/>
        </authorList>
    </citation>
    <scope>NUCLEOTIDE SEQUENCE [LARGE SCALE GENOMIC DNA]</scope>
    <source>
        <strain evidence="5 6">DSM 105434</strain>
    </source>
</reference>
<dbReference type="RefSeq" id="WP_241687105.1">
    <property type="nucleotide sequence ID" value="NZ_BSUI01000015.1"/>
</dbReference>
<dbReference type="InterPro" id="IPR000073">
    <property type="entry name" value="AB_hydrolase_1"/>
</dbReference>
<dbReference type="Pfam" id="PF00561">
    <property type="entry name" value="Abhydrolase_1"/>
    <property type="match status" value="1"/>
</dbReference>
<dbReference type="PANTHER" id="PTHR43248">
    <property type="entry name" value="2-SUCCINYL-6-HYDROXY-2,4-CYCLOHEXADIENE-1-CARBOXYLATE SYNTHASE"/>
    <property type="match status" value="1"/>
</dbReference>
<comment type="similarity">
    <text evidence="1">Belongs to the peptidase S33 family.</text>
</comment>
<evidence type="ECO:0000313" key="5">
    <source>
        <dbReference type="EMBL" id="MBB5295367.1"/>
    </source>
</evidence>